<proteinExistence type="inferred from homology"/>
<comment type="function">
    <text evidence="8">Thiol protease. Has a role as a digestive enzyme.</text>
</comment>
<dbReference type="AlphaFoldDB" id="A0A4E0R4T4"/>
<evidence type="ECO:0000313" key="13">
    <source>
        <dbReference type="Proteomes" id="UP000230066"/>
    </source>
</evidence>
<sequence>MMLRVISLFSLFSLLLLLFSSIWAIPPLLEETLSVEDDLRVHHHEKTGATWIARTKENPLSNRLFQARLGTRLEGAERRNAARPTIKHDLSTVQLPVSFDSRDVWGHCATVSQIRDQSSCGSCWAFGAVEAISDRICIHSCGDIMVEISALDLLSCCDSCGDGCNGGWPGLAWDYWKNFGLVSGGSKENPNGCSNYPFPSCTHRGKGTRPPCRHKRYLTPDCVRECARGYNKTYDSDRHYATDEKYHRVTCYTMRSFVLLFSLSLLSSSAWAAPSNVEEKPTAENDLQVHRHEKTGATWKAKPTGSLQSNKLFLARLGTRMEGVVGRNAARPTIEHDLSKIQLPVSFDSRKKWNNCSTMSQIRDQSSCGSCWAFGAVEAISDRICIHSCEGTIVEISALDLLSCCDSCGDGCNGGWPGLAWDYWKNSGLVSGGSKENPNGCSNYPFPSCTHRGKGSRPPCRHEIYRTPDCVQECAEGYNKNYTDDLHYAYISYNVPSDEQQIMAEIMLNGPVEASFDVCEDFRTYESGIYFHSWGKVVGGHAIKMLGWGEENGVPYWLLANSWNEDWGEHGYFRILRGVNECGIESEVVAGLPKTDEHYD</sequence>
<evidence type="ECO:0000256" key="5">
    <source>
        <dbReference type="ARBA" id="ARBA00022807"/>
    </source>
</evidence>
<dbReference type="EMBL" id="JXXN02002135">
    <property type="protein sequence ID" value="THD23459.1"/>
    <property type="molecule type" value="Genomic_DNA"/>
</dbReference>
<dbReference type="Pfam" id="PF00112">
    <property type="entry name" value="Peptidase_C1"/>
    <property type="match status" value="2"/>
</dbReference>
<comment type="similarity">
    <text evidence="1">Belongs to the peptidase C1 family.</text>
</comment>
<keyword evidence="2" id="KW-0645">Protease</keyword>
<dbReference type="FunFam" id="3.90.70.10:FF:000031">
    <property type="entry name" value="Cathepsin B"/>
    <property type="match status" value="2"/>
</dbReference>
<evidence type="ECO:0000256" key="4">
    <source>
        <dbReference type="ARBA" id="ARBA00022801"/>
    </source>
</evidence>
<dbReference type="InterPro" id="IPR038765">
    <property type="entry name" value="Papain-like_cys_pep_sf"/>
</dbReference>
<evidence type="ECO:0000259" key="11">
    <source>
        <dbReference type="SMART" id="SM00645"/>
    </source>
</evidence>
<organism evidence="12 13">
    <name type="scientific">Fasciola hepatica</name>
    <name type="common">Liver fluke</name>
    <dbReference type="NCBI Taxonomy" id="6192"/>
    <lineage>
        <taxon>Eukaryota</taxon>
        <taxon>Metazoa</taxon>
        <taxon>Spiralia</taxon>
        <taxon>Lophotrochozoa</taxon>
        <taxon>Platyhelminthes</taxon>
        <taxon>Trematoda</taxon>
        <taxon>Digenea</taxon>
        <taxon>Plagiorchiida</taxon>
        <taxon>Echinostomata</taxon>
        <taxon>Echinostomatoidea</taxon>
        <taxon>Fasciolidae</taxon>
        <taxon>Fasciola</taxon>
    </lineage>
</organism>
<dbReference type="Proteomes" id="UP000230066">
    <property type="component" value="Unassembled WGS sequence"/>
</dbReference>
<feature type="domain" description="Peptidase C1A papain C-terminal" evidence="11">
    <location>
        <begin position="95"/>
        <end position="317"/>
    </location>
</feature>
<dbReference type="PANTHER" id="PTHR12411">
    <property type="entry name" value="CYSTEINE PROTEASE FAMILY C1-RELATED"/>
    <property type="match status" value="1"/>
</dbReference>
<evidence type="ECO:0000256" key="7">
    <source>
        <dbReference type="ARBA" id="ARBA00023157"/>
    </source>
</evidence>
<dbReference type="PROSITE" id="PS00139">
    <property type="entry name" value="THIOL_PROTEASE_CYS"/>
    <property type="match status" value="2"/>
</dbReference>
<dbReference type="SUPFAM" id="SSF54001">
    <property type="entry name" value="Cysteine proteinases"/>
    <property type="match status" value="2"/>
</dbReference>
<evidence type="ECO:0000256" key="8">
    <source>
        <dbReference type="ARBA" id="ARBA00055576"/>
    </source>
</evidence>
<dbReference type="PROSITE" id="PS00640">
    <property type="entry name" value="THIOL_PROTEASE_ASN"/>
    <property type="match status" value="1"/>
</dbReference>
<feature type="chain" id="PRO_5020027879" description="Cathepsin B-like cysteine proteinase" evidence="10">
    <location>
        <begin position="25"/>
        <end position="600"/>
    </location>
</feature>
<evidence type="ECO:0000256" key="1">
    <source>
        <dbReference type="ARBA" id="ARBA00008455"/>
    </source>
</evidence>
<dbReference type="PROSITE" id="PS00639">
    <property type="entry name" value="THIOL_PROTEASE_HIS"/>
    <property type="match status" value="1"/>
</dbReference>
<feature type="signal peptide" evidence="10">
    <location>
        <begin position="1"/>
        <end position="24"/>
    </location>
</feature>
<accession>A0A4E0R4T4</accession>
<dbReference type="PRINTS" id="PR00705">
    <property type="entry name" value="PAPAIN"/>
</dbReference>
<gene>
    <name evidence="12" type="ORF">D915_005957</name>
</gene>
<keyword evidence="4" id="KW-0378">Hydrolase</keyword>
<protein>
    <recommendedName>
        <fullName evidence="9">Cathepsin B-like cysteine proteinase</fullName>
    </recommendedName>
</protein>
<dbReference type="GO" id="GO:0006508">
    <property type="term" value="P:proteolysis"/>
    <property type="evidence" value="ECO:0007669"/>
    <property type="project" value="UniProtKB-KW"/>
</dbReference>
<reference evidence="12" key="1">
    <citation type="submission" date="2019-03" db="EMBL/GenBank/DDBJ databases">
        <title>Improved annotation for the trematode Fasciola hepatica.</title>
        <authorList>
            <person name="Choi Y.-J."/>
            <person name="Martin J."/>
            <person name="Mitreva M."/>
        </authorList>
    </citation>
    <scope>NUCLEOTIDE SEQUENCE [LARGE SCALE GENOMIC DNA]</scope>
</reference>
<dbReference type="InterPro" id="IPR000169">
    <property type="entry name" value="Pept_cys_AS"/>
</dbReference>
<dbReference type="CDD" id="cd02620">
    <property type="entry name" value="Peptidase_C1A_CathepsinB"/>
    <property type="match status" value="1"/>
</dbReference>
<dbReference type="InterPro" id="IPR000668">
    <property type="entry name" value="Peptidase_C1A_C"/>
</dbReference>
<dbReference type="SMART" id="SM00645">
    <property type="entry name" value="Pept_C1"/>
    <property type="match status" value="2"/>
</dbReference>
<dbReference type="InterPro" id="IPR025661">
    <property type="entry name" value="Pept_asp_AS"/>
</dbReference>
<evidence type="ECO:0000256" key="6">
    <source>
        <dbReference type="ARBA" id="ARBA00023145"/>
    </source>
</evidence>
<dbReference type="Gene3D" id="3.90.70.10">
    <property type="entry name" value="Cysteine proteinases"/>
    <property type="match status" value="2"/>
</dbReference>
<keyword evidence="5" id="KW-0788">Thiol protease</keyword>
<dbReference type="GO" id="GO:0008234">
    <property type="term" value="F:cysteine-type peptidase activity"/>
    <property type="evidence" value="ECO:0007669"/>
    <property type="project" value="UniProtKB-KW"/>
</dbReference>
<dbReference type="InterPro" id="IPR025660">
    <property type="entry name" value="Pept_his_AS"/>
</dbReference>
<evidence type="ECO:0000256" key="10">
    <source>
        <dbReference type="SAM" id="SignalP"/>
    </source>
</evidence>
<evidence type="ECO:0000256" key="3">
    <source>
        <dbReference type="ARBA" id="ARBA00022729"/>
    </source>
</evidence>
<dbReference type="InterPro" id="IPR013128">
    <property type="entry name" value="Peptidase_C1A"/>
</dbReference>
<name>A0A4E0R4T4_FASHE</name>
<keyword evidence="7" id="KW-1015">Disulfide bond</keyword>
<feature type="domain" description="Peptidase C1A papain C-terminal" evidence="11">
    <location>
        <begin position="343"/>
        <end position="592"/>
    </location>
</feature>
<keyword evidence="3 10" id="KW-0732">Signal</keyword>
<comment type="caution">
    <text evidence="12">The sequence shown here is derived from an EMBL/GenBank/DDBJ whole genome shotgun (WGS) entry which is preliminary data.</text>
</comment>
<evidence type="ECO:0000256" key="9">
    <source>
        <dbReference type="ARBA" id="ARBA00073107"/>
    </source>
</evidence>
<evidence type="ECO:0000313" key="12">
    <source>
        <dbReference type="EMBL" id="THD23459.1"/>
    </source>
</evidence>
<keyword evidence="13" id="KW-1185">Reference proteome</keyword>
<evidence type="ECO:0000256" key="2">
    <source>
        <dbReference type="ARBA" id="ARBA00022670"/>
    </source>
</evidence>
<keyword evidence="6" id="KW-0865">Zymogen</keyword>